<proteinExistence type="predicted"/>
<dbReference type="InterPro" id="IPR013207">
    <property type="entry name" value="LGFP"/>
</dbReference>
<feature type="chain" id="PRO_5035231841" description="LGFP repeat-containing protein" evidence="1">
    <location>
        <begin position="28"/>
        <end position="186"/>
    </location>
</feature>
<dbReference type="AlphaFoldDB" id="A0A8J3T2F2"/>
<dbReference type="Pfam" id="PF08310">
    <property type="entry name" value="LGFP"/>
    <property type="match status" value="1"/>
</dbReference>
<reference evidence="2" key="1">
    <citation type="submission" date="2021-01" db="EMBL/GenBank/DDBJ databases">
        <title>Whole genome shotgun sequence of Planobispora takensis NBRC 109077.</title>
        <authorList>
            <person name="Komaki H."/>
            <person name="Tamura T."/>
        </authorList>
    </citation>
    <scope>NUCLEOTIDE SEQUENCE</scope>
    <source>
        <strain evidence="2">NBRC 109077</strain>
    </source>
</reference>
<evidence type="ECO:0000256" key="1">
    <source>
        <dbReference type="SAM" id="SignalP"/>
    </source>
</evidence>
<keyword evidence="3" id="KW-1185">Reference proteome</keyword>
<dbReference type="RefSeq" id="WP_203877129.1">
    <property type="nucleotide sequence ID" value="NZ_BOOK01000035.1"/>
</dbReference>
<keyword evidence="1" id="KW-0732">Signal</keyword>
<gene>
    <name evidence="2" type="ORF">Pta02_48130</name>
</gene>
<protein>
    <recommendedName>
        <fullName evidence="4">LGFP repeat-containing protein</fullName>
    </recommendedName>
</protein>
<organism evidence="2 3">
    <name type="scientific">Planobispora takensis</name>
    <dbReference type="NCBI Taxonomy" id="1367882"/>
    <lineage>
        <taxon>Bacteria</taxon>
        <taxon>Bacillati</taxon>
        <taxon>Actinomycetota</taxon>
        <taxon>Actinomycetes</taxon>
        <taxon>Streptosporangiales</taxon>
        <taxon>Streptosporangiaceae</taxon>
        <taxon>Planobispora</taxon>
    </lineage>
</organism>
<evidence type="ECO:0000313" key="3">
    <source>
        <dbReference type="Proteomes" id="UP000634476"/>
    </source>
</evidence>
<comment type="caution">
    <text evidence="2">The sequence shown here is derived from an EMBL/GenBank/DDBJ whole genome shotgun (WGS) entry which is preliminary data.</text>
</comment>
<evidence type="ECO:0000313" key="2">
    <source>
        <dbReference type="EMBL" id="GII02805.1"/>
    </source>
</evidence>
<evidence type="ECO:0008006" key="4">
    <source>
        <dbReference type="Google" id="ProtNLM"/>
    </source>
</evidence>
<feature type="signal peptide" evidence="1">
    <location>
        <begin position="1"/>
        <end position="27"/>
    </location>
</feature>
<sequence length="186" mass="20115">MNRRLTFTMTTALALAATLSAGLPAHAGTTVTATTSGCDIRPYGLIGARWAELGGENSVFGCPTTPESDILLDNVGKAGRRQSFTNGQIAWSPRQGPNMVVAAWSRNGYAYFDWKTTAPRRYDEFIVRWTSAADPHGAQRDVAGGTRGRTWTRVRTNSGYRWNVEGCDTGVFGSSCKQGWTISVTG</sequence>
<dbReference type="EMBL" id="BOOK01000035">
    <property type="protein sequence ID" value="GII02805.1"/>
    <property type="molecule type" value="Genomic_DNA"/>
</dbReference>
<accession>A0A8J3T2F2</accession>
<dbReference type="Proteomes" id="UP000634476">
    <property type="component" value="Unassembled WGS sequence"/>
</dbReference>
<name>A0A8J3T2F2_9ACTN</name>